<dbReference type="EMBL" id="CZVI01000036">
    <property type="protein sequence ID" value="CUS93534.1"/>
    <property type="molecule type" value="Genomic_DNA"/>
</dbReference>
<comment type="cofactor">
    <cofactor evidence="2">
        <name>Mg(2+)</name>
        <dbReference type="ChEBI" id="CHEBI:18420"/>
    </cofactor>
</comment>
<evidence type="ECO:0000256" key="5">
    <source>
        <dbReference type="ARBA" id="ARBA00008378"/>
    </source>
</evidence>
<dbReference type="Proteomes" id="UP000182011">
    <property type="component" value="Unassembled WGS sequence"/>
</dbReference>
<accession>A0A0P1LX98</accession>
<dbReference type="InterPro" id="IPR001352">
    <property type="entry name" value="RNase_HII/HIII"/>
</dbReference>
<evidence type="ECO:0000256" key="10">
    <source>
        <dbReference type="ARBA" id="ARBA00022801"/>
    </source>
</evidence>
<dbReference type="GO" id="GO:0006298">
    <property type="term" value="P:mismatch repair"/>
    <property type="evidence" value="ECO:0007669"/>
    <property type="project" value="TreeGrafter"/>
</dbReference>
<keyword evidence="18" id="KW-1185">Reference proteome</keyword>
<dbReference type="PANTHER" id="PTHR10954">
    <property type="entry name" value="RIBONUCLEASE H2 SUBUNIT A"/>
    <property type="match status" value="1"/>
</dbReference>
<dbReference type="GO" id="GO:0032299">
    <property type="term" value="C:ribonuclease H2 complex"/>
    <property type="evidence" value="ECO:0007669"/>
    <property type="project" value="TreeGrafter"/>
</dbReference>
<evidence type="ECO:0000313" key="15">
    <source>
        <dbReference type="EMBL" id="CUS93534.1"/>
    </source>
</evidence>
<evidence type="ECO:0000256" key="11">
    <source>
        <dbReference type="ARBA" id="ARBA00022842"/>
    </source>
</evidence>
<comment type="cofactor">
    <cofactor evidence="12">
        <name>Mn(2+)</name>
        <dbReference type="ChEBI" id="CHEBI:29035"/>
    </cofactor>
    <cofactor evidence="12">
        <name>Mg(2+)</name>
        <dbReference type="ChEBI" id="CHEBI:18420"/>
    </cofactor>
    <text evidence="12">Manganese or magnesium. Binds 1 divalent metal ion per monomer in the absence of substrate. May bind a second metal ion after substrate binding.</text>
</comment>
<dbReference type="GO" id="GO:0003723">
    <property type="term" value="F:RNA binding"/>
    <property type="evidence" value="ECO:0007669"/>
    <property type="project" value="UniProtKB-UniRule"/>
</dbReference>
<evidence type="ECO:0000256" key="4">
    <source>
        <dbReference type="ARBA" id="ARBA00004496"/>
    </source>
</evidence>
<dbReference type="CDD" id="cd06590">
    <property type="entry name" value="RNase_HII_bacteria_HIII_like"/>
    <property type="match status" value="1"/>
</dbReference>
<evidence type="ECO:0000256" key="2">
    <source>
        <dbReference type="ARBA" id="ARBA00001946"/>
    </source>
</evidence>
<evidence type="ECO:0000256" key="13">
    <source>
        <dbReference type="RuleBase" id="RU003515"/>
    </source>
</evidence>
<keyword evidence="11" id="KW-0460">Magnesium</keyword>
<evidence type="ECO:0000313" key="16">
    <source>
        <dbReference type="EMBL" id="CUU04986.1"/>
    </source>
</evidence>
<feature type="domain" description="RNase H type-2" evidence="14">
    <location>
        <begin position="2"/>
        <end position="213"/>
    </location>
</feature>
<name>A0A0P1LJH0_9BACT</name>
<keyword evidence="6" id="KW-0963">Cytoplasm</keyword>
<dbReference type="EC" id="3.1.26.4" evidence="13"/>
<accession>A0A0N7MTX4</accession>
<dbReference type="RefSeq" id="WP_255307873.1">
    <property type="nucleotide sequence ID" value="NZ_CZVI01000036.1"/>
</dbReference>
<feature type="binding site" evidence="12">
    <location>
        <position position="9"/>
    </location>
    <ligand>
        <name>a divalent metal cation</name>
        <dbReference type="ChEBI" id="CHEBI:60240"/>
    </ligand>
</feature>
<dbReference type="PROSITE" id="PS51975">
    <property type="entry name" value="RNASE_H_2"/>
    <property type="match status" value="1"/>
</dbReference>
<dbReference type="GO" id="GO:0046872">
    <property type="term" value="F:metal ion binding"/>
    <property type="evidence" value="ECO:0007669"/>
    <property type="project" value="UniProtKB-KW"/>
</dbReference>
<accession>A0A0N7MP07</accession>
<dbReference type="InterPro" id="IPR024567">
    <property type="entry name" value="RNase_HII/HIII_dom"/>
</dbReference>
<evidence type="ECO:0000256" key="9">
    <source>
        <dbReference type="ARBA" id="ARBA00022759"/>
    </source>
</evidence>
<dbReference type="STRING" id="1633631.GCA_001442925_01124"/>
<keyword evidence="7 12" id="KW-0540">Nuclease</keyword>
<keyword evidence="10 12" id="KW-0378">Hydrolase</keyword>
<reference evidence="15 18" key="1">
    <citation type="submission" date="2015-11" db="EMBL/GenBank/DDBJ databases">
        <authorList>
            <person name="Varghese N."/>
        </authorList>
    </citation>
    <scope>NUCLEOTIDE SEQUENCE [LARGE SCALE GENOMIC DNA]</scope>
    <source>
        <strain evidence="15 18">JGI-8</strain>
    </source>
</reference>
<evidence type="ECO:0000256" key="12">
    <source>
        <dbReference type="PROSITE-ProRule" id="PRU01319"/>
    </source>
</evidence>
<dbReference type="SUPFAM" id="SSF53098">
    <property type="entry name" value="Ribonuclease H-like"/>
    <property type="match status" value="1"/>
</dbReference>
<dbReference type="InterPro" id="IPR012337">
    <property type="entry name" value="RNaseH-like_sf"/>
</dbReference>
<gene>
    <name evidence="16" type="ORF">JGI4_01127</name>
    <name evidence="15" type="ORF">JGI8_01834</name>
</gene>
<accession>A0A0S4N159</accession>
<accession>A0A0P1MDT4</accession>
<evidence type="ECO:0000313" key="17">
    <source>
        <dbReference type="Proteomes" id="UP000182011"/>
    </source>
</evidence>
<dbReference type="GO" id="GO:0043137">
    <property type="term" value="P:DNA replication, removal of RNA primer"/>
    <property type="evidence" value="ECO:0007669"/>
    <property type="project" value="TreeGrafter"/>
</dbReference>
<dbReference type="Proteomes" id="UP000182200">
    <property type="component" value="Unassembled WGS sequence"/>
</dbReference>
<dbReference type="GO" id="GO:0005737">
    <property type="term" value="C:cytoplasm"/>
    <property type="evidence" value="ECO:0007669"/>
    <property type="project" value="UniProtKB-SubCell"/>
</dbReference>
<dbReference type="AlphaFoldDB" id="A0A0P1LJH0"/>
<comment type="subcellular location">
    <subcellularLocation>
        <location evidence="4">Cytoplasm</location>
    </subcellularLocation>
</comment>
<evidence type="ECO:0000259" key="14">
    <source>
        <dbReference type="PROSITE" id="PS51975"/>
    </source>
</evidence>
<dbReference type="NCBIfam" id="TIGR00716">
    <property type="entry name" value="rnhC"/>
    <property type="match status" value="1"/>
</dbReference>
<comment type="similarity">
    <text evidence="5">Belongs to the RNase HII family. RnhC subfamily.</text>
</comment>
<dbReference type="InterPro" id="IPR004641">
    <property type="entry name" value="RNase_HIII"/>
</dbReference>
<organism evidence="16 17">
    <name type="scientific">Candidatus Kryptonium thompsonii</name>
    <dbReference type="NCBI Taxonomy" id="1633631"/>
    <lineage>
        <taxon>Bacteria</taxon>
        <taxon>Pseudomonadati</taxon>
        <taxon>Candidatus Kryptoniota</taxon>
        <taxon>Candidatus Kryptonium</taxon>
    </lineage>
</organism>
<evidence type="ECO:0000256" key="3">
    <source>
        <dbReference type="ARBA" id="ARBA00004065"/>
    </source>
</evidence>
<dbReference type="GO" id="GO:0004523">
    <property type="term" value="F:RNA-DNA hybrid ribonuclease activity"/>
    <property type="evidence" value="ECO:0007669"/>
    <property type="project" value="UniProtKB-UniRule"/>
</dbReference>
<dbReference type="Gene3D" id="3.30.420.10">
    <property type="entry name" value="Ribonuclease H-like superfamily/Ribonuclease H"/>
    <property type="match status" value="1"/>
</dbReference>
<keyword evidence="9 12" id="KW-0255">Endonuclease</keyword>
<evidence type="ECO:0000256" key="7">
    <source>
        <dbReference type="ARBA" id="ARBA00022722"/>
    </source>
</evidence>
<dbReference type="EMBL" id="FAOP01000005">
    <property type="protein sequence ID" value="CUU04986.1"/>
    <property type="molecule type" value="Genomic_DNA"/>
</dbReference>
<evidence type="ECO:0000256" key="8">
    <source>
        <dbReference type="ARBA" id="ARBA00022723"/>
    </source>
</evidence>
<reference evidence="16 17" key="2">
    <citation type="submission" date="2015-11" db="EMBL/GenBank/DDBJ databases">
        <authorList>
            <person name="Zhang Y."/>
            <person name="Guo Z."/>
        </authorList>
    </citation>
    <scope>NUCLEOTIDE SEQUENCE [LARGE SCALE GENOMIC DNA]</scope>
    <source>
        <strain evidence="16">JGI-4</strain>
    </source>
</reference>
<evidence type="ECO:0000256" key="1">
    <source>
        <dbReference type="ARBA" id="ARBA00000077"/>
    </source>
</evidence>
<dbReference type="PANTHER" id="PTHR10954:SF23">
    <property type="entry name" value="RIBONUCLEASE"/>
    <property type="match status" value="1"/>
</dbReference>
<dbReference type="InterPro" id="IPR036397">
    <property type="entry name" value="RNaseH_sf"/>
</dbReference>
<evidence type="ECO:0000256" key="6">
    <source>
        <dbReference type="ARBA" id="ARBA00022490"/>
    </source>
</evidence>
<comment type="function">
    <text evidence="3 13">Endonuclease that specifically degrades the RNA of RNA-DNA hybrids.</text>
</comment>
<sequence>MEFYIGVDESGKGDFFGPLVVAGVVSNESLNEELLKLGVKDSKKLSDKRVLELADEIKKSCIYNIVVIKPKRYNELTKNLNLNRLLAWGHARVIENLLEEAEKKNLNVKKAISDRFGDESYLLNALMKKGKEIELIQRHKAEVDPAVASASILARAEFVNQLKEMSKKYGVELPKGVSPKVISTANEIVEKFGKDELLNVAKVHFKTTNLITG</sequence>
<evidence type="ECO:0000313" key="18">
    <source>
        <dbReference type="Proteomes" id="UP000182200"/>
    </source>
</evidence>
<comment type="catalytic activity">
    <reaction evidence="1 12 13">
        <text>Endonucleolytic cleavage to 5'-phosphomonoester.</text>
        <dbReference type="EC" id="3.1.26.4"/>
    </reaction>
</comment>
<protein>
    <recommendedName>
        <fullName evidence="13">Ribonuclease</fullName>
        <ecNumber evidence="13">3.1.26.4</ecNumber>
    </recommendedName>
</protein>
<proteinExistence type="inferred from homology"/>
<keyword evidence="8 12" id="KW-0479">Metal-binding</keyword>
<accession>A0A0P1LJH0</accession>
<dbReference type="Pfam" id="PF01351">
    <property type="entry name" value="RNase_HII"/>
    <property type="match status" value="1"/>
</dbReference>
<feature type="binding site" evidence="12">
    <location>
        <position position="114"/>
    </location>
    <ligand>
        <name>a divalent metal cation</name>
        <dbReference type="ChEBI" id="CHEBI:60240"/>
    </ligand>
</feature>
<feature type="binding site" evidence="12">
    <location>
        <position position="8"/>
    </location>
    <ligand>
        <name>a divalent metal cation</name>
        <dbReference type="ChEBI" id="CHEBI:60240"/>
    </ligand>
</feature>